<evidence type="ECO:0000313" key="3">
    <source>
        <dbReference type="Proteomes" id="UP001152795"/>
    </source>
</evidence>
<dbReference type="PANTHER" id="PTHR13618:SF1">
    <property type="entry name" value="PROTEIN ROGDI HOMOLOG"/>
    <property type="match status" value="1"/>
</dbReference>
<name>A0A7D9L5T5_PARCT</name>
<accession>A0A7D9L5T5</accession>
<protein>
    <submittedName>
        <fullName evidence="2">Uncharacterized protein</fullName>
    </submittedName>
</protein>
<dbReference type="PANTHER" id="PTHR13618">
    <property type="entry name" value="LEUCINE ZIPPER CONTAINING TRANSCRIPTION FACTOR LZF1"/>
    <property type="match status" value="1"/>
</dbReference>
<gene>
    <name evidence="2" type="ORF">PACLA_8A057065</name>
</gene>
<evidence type="ECO:0000313" key="2">
    <source>
        <dbReference type="EMBL" id="CAB4026415.1"/>
    </source>
</evidence>
<sequence>MAATMSEDEESRVMKLEFQWLLEKQVPSILRKVESVLKACDEKFNNNPQKKTDNGSEKPDKFLLKTPSIDVLKGYVTVNGDSITNAELKLKVPKIANGNIHTYIKEGLPWRLSQ</sequence>
<keyword evidence="3" id="KW-1185">Reference proteome</keyword>
<comment type="caution">
    <text evidence="2">The sequence shown here is derived from an EMBL/GenBank/DDBJ whole genome shotgun (WGS) entry which is preliminary data.</text>
</comment>
<dbReference type="GO" id="GO:0043291">
    <property type="term" value="C:RAVE complex"/>
    <property type="evidence" value="ECO:0007669"/>
    <property type="project" value="TreeGrafter"/>
</dbReference>
<dbReference type="OrthoDB" id="66510at2759"/>
<organism evidence="2 3">
    <name type="scientific">Paramuricea clavata</name>
    <name type="common">Red gorgonian</name>
    <name type="synonym">Violescent sea-whip</name>
    <dbReference type="NCBI Taxonomy" id="317549"/>
    <lineage>
        <taxon>Eukaryota</taxon>
        <taxon>Metazoa</taxon>
        <taxon>Cnidaria</taxon>
        <taxon>Anthozoa</taxon>
        <taxon>Octocorallia</taxon>
        <taxon>Malacalcyonacea</taxon>
        <taxon>Plexauridae</taxon>
        <taxon>Paramuricea</taxon>
    </lineage>
</organism>
<dbReference type="EMBL" id="CACRXK020014178">
    <property type="protein sequence ID" value="CAB4026415.1"/>
    <property type="molecule type" value="Genomic_DNA"/>
</dbReference>
<feature type="non-terminal residue" evidence="2">
    <location>
        <position position="114"/>
    </location>
</feature>
<comment type="similarity">
    <text evidence="1">Belongs to the rogdi family.</text>
</comment>
<evidence type="ECO:0000256" key="1">
    <source>
        <dbReference type="ARBA" id="ARBA00005535"/>
    </source>
</evidence>
<reference evidence="2" key="1">
    <citation type="submission" date="2020-04" db="EMBL/GenBank/DDBJ databases">
        <authorList>
            <person name="Alioto T."/>
            <person name="Alioto T."/>
            <person name="Gomez Garrido J."/>
        </authorList>
    </citation>
    <scope>NUCLEOTIDE SEQUENCE</scope>
    <source>
        <strain evidence="2">A484AB</strain>
    </source>
</reference>
<dbReference type="Proteomes" id="UP001152795">
    <property type="component" value="Unassembled WGS sequence"/>
</dbReference>
<dbReference type="AlphaFoldDB" id="A0A7D9L5T5"/>
<dbReference type="InterPro" id="IPR028241">
    <property type="entry name" value="RAVE2/Rogdi"/>
</dbReference>
<dbReference type="Pfam" id="PF10259">
    <property type="entry name" value="Rogdi_lz"/>
    <property type="match status" value="1"/>
</dbReference>
<proteinExistence type="inferred from homology"/>